<evidence type="ECO:0000256" key="1">
    <source>
        <dbReference type="ARBA" id="ARBA00004123"/>
    </source>
</evidence>
<evidence type="ECO:0000259" key="4">
    <source>
        <dbReference type="Pfam" id="PF11715"/>
    </source>
</evidence>
<dbReference type="Pfam" id="PF23347">
    <property type="entry name" value="TPR_Nup160_C"/>
    <property type="match status" value="1"/>
</dbReference>
<evidence type="ECO:0000256" key="3">
    <source>
        <dbReference type="ARBA" id="ARBA00023242"/>
    </source>
</evidence>
<dbReference type="Pfam" id="PF11715">
    <property type="entry name" value="Beta-prop_Nup120_160"/>
    <property type="match status" value="1"/>
</dbReference>
<dbReference type="GO" id="GO:0005643">
    <property type="term" value="C:nuclear pore"/>
    <property type="evidence" value="ECO:0007669"/>
    <property type="project" value="UniProtKB-ARBA"/>
</dbReference>
<keyword evidence="3" id="KW-0539">Nucleus</keyword>
<gene>
    <name evidence="7" type="ORF">ALEPTO_LOCUS2550</name>
</gene>
<accession>A0A9N8WDQ2</accession>
<feature type="domain" description="NUP160 middle TPR" evidence="6">
    <location>
        <begin position="930"/>
        <end position="1193"/>
    </location>
</feature>
<feature type="domain" description="NUP160 C-terminal TPR" evidence="5">
    <location>
        <begin position="1243"/>
        <end position="1482"/>
    </location>
</feature>
<evidence type="ECO:0000313" key="7">
    <source>
        <dbReference type="EMBL" id="CAG8482240.1"/>
    </source>
</evidence>
<comment type="caution">
    <text evidence="7">The sequence shown here is derived from an EMBL/GenBank/DDBJ whole genome shotgun (WGS) entry which is preliminary data.</text>
</comment>
<dbReference type="Proteomes" id="UP000789508">
    <property type="component" value="Unassembled WGS sequence"/>
</dbReference>
<comment type="subcellular location">
    <subcellularLocation>
        <location evidence="1">Nucleus</location>
    </subcellularLocation>
</comment>
<evidence type="ECO:0000256" key="2">
    <source>
        <dbReference type="ARBA" id="ARBA00022448"/>
    </source>
</evidence>
<dbReference type="InterPro" id="IPR056535">
    <property type="entry name" value="TPR_NUP160_M"/>
</dbReference>
<dbReference type="InterPro" id="IPR021717">
    <property type="entry name" value="Nucleoporin_Nup160"/>
</dbReference>
<dbReference type="EMBL" id="CAJVPS010000384">
    <property type="protein sequence ID" value="CAG8482240.1"/>
    <property type="molecule type" value="Genomic_DNA"/>
</dbReference>
<evidence type="ECO:0000259" key="5">
    <source>
        <dbReference type="Pfam" id="PF23347"/>
    </source>
</evidence>
<dbReference type="PANTHER" id="PTHR21286">
    <property type="entry name" value="NUCLEAR PORE COMPLEX PROTEIN NUP160"/>
    <property type="match status" value="1"/>
</dbReference>
<dbReference type="PANTHER" id="PTHR21286:SF0">
    <property type="entry name" value="NUCLEAR PORE COMPLEX PROTEIN NUP160"/>
    <property type="match status" value="1"/>
</dbReference>
<organism evidence="7 8">
    <name type="scientific">Ambispora leptoticha</name>
    <dbReference type="NCBI Taxonomy" id="144679"/>
    <lineage>
        <taxon>Eukaryota</taxon>
        <taxon>Fungi</taxon>
        <taxon>Fungi incertae sedis</taxon>
        <taxon>Mucoromycota</taxon>
        <taxon>Glomeromycotina</taxon>
        <taxon>Glomeromycetes</taxon>
        <taxon>Archaeosporales</taxon>
        <taxon>Ambisporaceae</taxon>
        <taxon>Ambispora</taxon>
    </lineage>
</organism>
<sequence>MESSKMGLWLKETVIPIGNFHETTEPFIYKVEAHDHSSPSELSSLDQDDRRVIATQGAIYNLKTDNAYYIIWRVLKDRILELRLCTLYCVKSEQPGLDQAFRQAVQYVFPAKILPGVSLFENVSTHTLQFVVLLDNKELHRLSLPLRNLFLMKNMKYTHESHPVALLHGKEPVLLHAINYDSSAIGCDDGSVLSIYYDRDTVVPRFREDQVTNKIMAQIAENLQYVKDMPKIFFSKMIFWPEPERGAFMTGNDEYKLSRPIAFDSYQDQRSNRFLVWICNDQQVKVWSLHKNRDHLTDNSFVISATETEDFSTSSVFNSSRGLVKVIPPVTNNSLTFSFIIFLSTPQNKNFFVLYRVAFHSTGDLKYLQRVEKIPIENENSDELPLFSNLVDFSLVELNDTHEAPQNQRQFELWAALQGQENQIRPTILFTKLSLNFAHLIDKDEDDVECEFSNDWNIVSCPETPFNPSEIVSRQPNITEKDIDAAYLNYIFYPGLFSRSSIIRSLRDFEKRFIVQTTINRTEINGQNQQLSNLLQNSDLDLKDYACKLIKKRLSAKNHRPEEYCENLFRSWESVKQFCQIYEIYARVPLRLCIFPASSIVTVINSEAITFVRCCEEIEVLEGYTKRNFYHSLNSGLLTSNLLNEKYPSIIDAKTRSDILKLLNAANHMVRHIETFDMVLIENEISAILSDASTASALTFDIEYFYNHYLKKHITKETLQLINDSVDSCDRWARTLRRIYEALLCCALPEAEENFPGEDSHLEPSVLTDALIASTTSEIIRCRFTICRDLFLLLVILVLFEKSDYSKNVLSMCMATLYPQIILKWVSSQSLPSDKNHLRVAPNTSNNDDLITALSSLSLKPVTIATGSTKFVRYSLLHSLLHFKMRIRVDIKRGFSEILSVASHDFLKQIGFYPEVASYIVGTRNSFIDFGIFLDQSNQLGLLYHYLQLLVGNPGVCFLWGKLYLKCGVYEKAQEWFQKAAVGFVSDVKDRPYTYPPPVNPQPRNLAGYWQTIGQEFKTYNRPSNVVRCCHLALRAFSDQERKSPEGKELMIELWHTMFKNALAADLYEEAFLAMMENPDKERQKTCLREFVEIMCKKDEAEKLCQFAFHLLEEEFEAILDKKAHESKPKEAPDYSMIAYSYYINNGDYVQAAKIMYHFAQKVDEMDISSDEFSHWIARQTQSYLAAVNSLELVEEKKAWFNYPRKVQSGDDNRKRKRQKLNYIFDDKSQQTNGSHKEIDIIELKDIRKDYAFSIIKLKLAKDFEYKERILDPEDAIVLCSRYGYFEDAFKLAAEYDLDMSPIFSELAWKCVRLSTNEVFDMRKIIFDFQHIGHRANALHGSDSEKAWKLLQFYLDEYDIQTTESKYRTVVLRKILETNNQAVIPPWLTLAFKKNNQDIYLKIMLEFRCLPEATRFALHIIHQEEEKETLEPLSRWVPWTLIEQLLVQIKDAIQSVSTEQELLRGLGDELQNQLDLYFGKIVQQQNDNIENIY</sequence>
<evidence type="ECO:0000313" key="8">
    <source>
        <dbReference type="Proteomes" id="UP000789508"/>
    </source>
</evidence>
<dbReference type="InterPro" id="IPR056536">
    <property type="entry name" value="TPR_NUP160_C"/>
</dbReference>
<dbReference type="InterPro" id="IPR059141">
    <property type="entry name" value="Beta-prop_Nup120_160"/>
</dbReference>
<dbReference type="OrthoDB" id="67716at2759"/>
<evidence type="ECO:0000259" key="6">
    <source>
        <dbReference type="Pfam" id="PF23354"/>
    </source>
</evidence>
<dbReference type="Pfam" id="PF23354">
    <property type="entry name" value="TPR_NUP160_120_M"/>
    <property type="match status" value="1"/>
</dbReference>
<proteinExistence type="predicted"/>
<keyword evidence="2" id="KW-0813">Transport</keyword>
<dbReference type="GO" id="GO:0017056">
    <property type="term" value="F:structural constituent of nuclear pore"/>
    <property type="evidence" value="ECO:0007669"/>
    <property type="project" value="TreeGrafter"/>
</dbReference>
<keyword evidence="8" id="KW-1185">Reference proteome</keyword>
<feature type="domain" description="Nucleoporin Nup120/160 beta-propeller" evidence="4">
    <location>
        <begin position="69"/>
        <end position="619"/>
    </location>
</feature>
<protein>
    <submittedName>
        <fullName evidence="7">7853_t:CDS:1</fullName>
    </submittedName>
</protein>
<name>A0A9N8WDQ2_9GLOM</name>
<reference evidence="7" key="1">
    <citation type="submission" date="2021-06" db="EMBL/GenBank/DDBJ databases">
        <authorList>
            <person name="Kallberg Y."/>
            <person name="Tangrot J."/>
            <person name="Rosling A."/>
        </authorList>
    </citation>
    <scope>NUCLEOTIDE SEQUENCE</scope>
    <source>
        <strain evidence="7">FL130A</strain>
    </source>
</reference>